<comment type="caution">
    <text evidence="2">The sequence shown here is derived from an EMBL/GenBank/DDBJ whole genome shotgun (WGS) entry which is preliminary data.</text>
</comment>
<sequence>MIMHPTTDATGHEFAPSAGYATAHGDDDGVRRISVVFIGDALVAGNGDPKAQGWVGRVMGRTSVEGAYLTHYNLGVARQTSGEVAQRWEAEAPLRWRGASDRRLVVSMGRDDIDGAVSLARHRLNLANILDECSSQGVGTFVVGPAPTGNPEADDQLRQITEAQKDVCERRGVHFVDVFTPLAGHEQWDSDIASSIDGTNPGQAGYGLIAWLVLHHGWSDWIA</sequence>
<evidence type="ECO:0000259" key="1">
    <source>
        <dbReference type="Pfam" id="PF13472"/>
    </source>
</evidence>
<dbReference type="AlphaFoldDB" id="A0A560W8G5"/>
<reference evidence="2 3" key="1">
    <citation type="submission" date="2019-06" db="EMBL/GenBank/DDBJ databases">
        <title>Sequencing the genomes of 1000 actinobacteria strains.</title>
        <authorList>
            <person name="Klenk H.-P."/>
        </authorList>
    </citation>
    <scope>NUCLEOTIDE SEQUENCE [LARGE SCALE GENOMIC DNA]</scope>
    <source>
        <strain evidence="2 3">DSM 18935</strain>
    </source>
</reference>
<proteinExistence type="predicted"/>
<dbReference type="InterPro" id="IPR013830">
    <property type="entry name" value="SGNH_hydro"/>
</dbReference>
<evidence type="ECO:0000313" key="3">
    <source>
        <dbReference type="Proteomes" id="UP000315628"/>
    </source>
</evidence>
<gene>
    <name evidence="2" type="ORF">FB557_2554</name>
</gene>
<protein>
    <submittedName>
        <fullName evidence="2">Lysophospholipase L1-like esterase</fullName>
    </submittedName>
</protein>
<dbReference type="Pfam" id="PF13472">
    <property type="entry name" value="Lipase_GDSL_2"/>
    <property type="match status" value="1"/>
</dbReference>
<evidence type="ECO:0000313" key="2">
    <source>
        <dbReference type="EMBL" id="TWD13911.1"/>
    </source>
</evidence>
<dbReference type="RefSeq" id="WP_246074777.1">
    <property type="nucleotide sequence ID" value="NZ_VIUW01000004.1"/>
</dbReference>
<dbReference type="InterPro" id="IPR036514">
    <property type="entry name" value="SGNH_hydro_sf"/>
</dbReference>
<accession>A0A560W8G5</accession>
<keyword evidence="3" id="KW-1185">Reference proteome</keyword>
<dbReference type="EMBL" id="VIUW01000004">
    <property type="protein sequence ID" value="TWD13911.1"/>
    <property type="molecule type" value="Genomic_DNA"/>
</dbReference>
<feature type="domain" description="SGNH hydrolase-type esterase" evidence="1">
    <location>
        <begin position="37"/>
        <end position="206"/>
    </location>
</feature>
<organism evidence="2 3">
    <name type="scientific">Marihabitans asiaticum</name>
    <dbReference type="NCBI Taxonomy" id="415218"/>
    <lineage>
        <taxon>Bacteria</taxon>
        <taxon>Bacillati</taxon>
        <taxon>Actinomycetota</taxon>
        <taxon>Actinomycetes</taxon>
        <taxon>Micrococcales</taxon>
        <taxon>Intrasporangiaceae</taxon>
        <taxon>Marihabitans</taxon>
    </lineage>
</organism>
<name>A0A560W8G5_9MICO</name>
<dbReference type="Proteomes" id="UP000315628">
    <property type="component" value="Unassembled WGS sequence"/>
</dbReference>
<dbReference type="SUPFAM" id="SSF52266">
    <property type="entry name" value="SGNH hydrolase"/>
    <property type="match status" value="1"/>
</dbReference>
<dbReference type="Gene3D" id="3.40.50.1110">
    <property type="entry name" value="SGNH hydrolase"/>
    <property type="match status" value="1"/>
</dbReference>